<gene>
    <name evidence="1" type="ORF">ACFFP1_04945</name>
</gene>
<name>A0ABV5XVR4_ARTRM</name>
<evidence type="ECO:0000313" key="2">
    <source>
        <dbReference type="Proteomes" id="UP001589702"/>
    </source>
</evidence>
<accession>A0ABV5XVR4</accession>
<reference evidence="1 2" key="1">
    <citation type="submission" date="2024-09" db="EMBL/GenBank/DDBJ databases">
        <authorList>
            <person name="Sun Q."/>
            <person name="Mori K."/>
        </authorList>
    </citation>
    <scope>NUCLEOTIDE SEQUENCE [LARGE SCALE GENOMIC DNA]</scope>
    <source>
        <strain evidence="1 2">JCM 1334</strain>
    </source>
</reference>
<dbReference type="EMBL" id="JBHMBC010000007">
    <property type="protein sequence ID" value="MFB9818846.1"/>
    <property type="molecule type" value="Genomic_DNA"/>
</dbReference>
<keyword evidence="2" id="KW-1185">Reference proteome</keyword>
<dbReference type="RefSeq" id="WP_344787257.1">
    <property type="nucleotide sequence ID" value="NZ_BAAAWN010000001.1"/>
</dbReference>
<sequence length="99" mass="10985">MTNMRRADIGSHALYPRLKANAGEQAVVAAGDSVPYSHPDVLHDVVDVARSADPGQVGNDIPPYPVNCHHDLVNRDLHRVGRPVQRQINSGWWWLFLLG</sequence>
<proteinExistence type="predicted"/>
<organism evidence="1 2">
    <name type="scientific">Arthrobacter ramosus</name>
    <dbReference type="NCBI Taxonomy" id="1672"/>
    <lineage>
        <taxon>Bacteria</taxon>
        <taxon>Bacillati</taxon>
        <taxon>Actinomycetota</taxon>
        <taxon>Actinomycetes</taxon>
        <taxon>Micrococcales</taxon>
        <taxon>Micrococcaceae</taxon>
        <taxon>Arthrobacter</taxon>
    </lineage>
</organism>
<protein>
    <submittedName>
        <fullName evidence="1">Uncharacterized protein</fullName>
    </submittedName>
</protein>
<evidence type="ECO:0000313" key="1">
    <source>
        <dbReference type="EMBL" id="MFB9818846.1"/>
    </source>
</evidence>
<comment type="caution">
    <text evidence="1">The sequence shown here is derived from an EMBL/GenBank/DDBJ whole genome shotgun (WGS) entry which is preliminary data.</text>
</comment>
<dbReference type="Proteomes" id="UP001589702">
    <property type="component" value="Unassembled WGS sequence"/>
</dbReference>